<dbReference type="SMART" id="SM00387">
    <property type="entry name" value="HATPase_c"/>
    <property type="match status" value="1"/>
</dbReference>
<dbReference type="GO" id="GO:0016301">
    <property type="term" value="F:kinase activity"/>
    <property type="evidence" value="ECO:0007669"/>
    <property type="project" value="UniProtKB-KW"/>
</dbReference>
<dbReference type="SUPFAM" id="SSF158472">
    <property type="entry name" value="HAMP domain-like"/>
    <property type="match status" value="1"/>
</dbReference>
<evidence type="ECO:0000256" key="5">
    <source>
        <dbReference type="ARBA" id="ARBA00022679"/>
    </source>
</evidence>
<dbReference type="SMART" id="SM00304">
    <property type="entry name" value="HAMP"/>
    <property type="match status" value="1"/>
</dbReference>
<gene>
    <name evidence="14" type="ORF">E9232_003712</name>
</gene>
<feature type="transmembrane region" description="Helical" evidence="11">
    <location>
        <begin position="12"/>
        <end position="35"/>
    </location>
</feature>
<feature type="transmembrane region" description="Helical" evidence="11">
    <location>
        <begin position="163"/>
        <end position="182"/>
    </location>
</feature>
<dbReference type="PRINTS" id="PR00344">
    <property type="entry name" value="BCTRLSENSOR"/>
</dbReference>
<evidence type="ECO:0000256" key="7">
    <source>
        <dbReference type="ARBA" id="ARBA00022777"/>
    </source>
</evidence>
<dbReference type="Pfam" id="PF00672">
    <property type="entry name" value="HAMP"/>
    <property type="match status" value="1"/>
</dbReference>
<dbReference type="InterPro" id="IPR036097">
    <property type="entry name" value="HisK_dim/P_sf"/>
</dbReference>
<dbReference type="InterPro" id="IPR050428">
    <property type="entry name" value="TCS_sensor_his_kinase"/>
</dbReference>
<evidence type="ECO:0000259" key="13">
    <source>
        <dbReference type="PROSITE" id="PS50885"/>
    </source>
</evidence>
<evidence type="ECO:0000256" key="3">
    <source>
        <dbReference type="ARBA" id="ARBA00012438"/>
    </source>
</evidence>
<sequence length="481" mass="51772">MHLIRVLRSSTFRYAMIYMLVFGVSVAGVLGFVYWQTVRVIASQTDDTIQAEITGLAEQYRQFGLLGLVRVIRERSQAAPGRRGLYLLADRNYNRIEGNLSSWPPIARGDPDVVDFLVATNVGEDTKPQVARARTFALAGGFYLLVGRDMTERTDFTKLMTDALIGGLILTLVLGIAGGVLMSRSLLARIEGINRSTEGILQGDLARRMPVRGNRDEFDRLATSLNAMLDQIDGLMTGMRGVADNIAHDLRSPISRLRSRLEVTLMSETDAEGYRRAMEDTIREADGILATFNALLEIALAEAGAVRDRFSPIDLSALAADAGELYGPVAEEKGQVLAAEIESGITVPGNSHLLAQTVANLLDNAIKYTPQDGRIALTVRRDGDGAILSVGDNGPGIPEAARAHVLERFVRLDASRSEPGAGLGLSLVSAVARLHKAALTLDDAAPGLRITLRFPQVVPAANGRIEAPAAPLAAESARRLA</sequence>
<keyword evidence="15" id="KW-1185">Reference proteome</keyword>
<comment type="subcellular location">
    <subcellularLocation>
        <location evidence="2">Membrane</location>
    </subcellularLocation>
</comment>
<dbReference type="CDD" id="cd00082">
    <property type="entry name" value="HisKA"/>
    <property type="match status" value="1"/>
</dbReference>
<evidence type="ECO:0000256" key="2">
    <source>
        <dbReference type="ARBA" id="ARBA00004370"/>
    </source>
</evidence>
<dbReference type="InterPro" id="IPR003660">
    <property type="entry name" value="HAMP_dom"/>
</dbReference>
<accession>A0ABU1JRD8</accession>
<evidence type="ECO:0000256" key="1">
    <source>
        <dbReference type="ARBA" id="ARBA00000085"/>
    </source>
</evidence>
<dbReference type="SMART" id="SM00388">
    <property type="entry name" value="HisKA"/>
    <property type="match status" value="1"/>
</dbReference>
<dbReference type="PANTHER" id="PTHR45436:SF8">
    <property type="entry name" value="HISTIDINE KINASE"/>
    <property type="match status" value="1"/>
</dbReference>
<keyword evidence="6 11" id="KW-0812">Transmembrane</keyword>
<evidence type="ECO:0000256" key="4">
    <source>
        <dbReference type="ARBA" id="ARBA00022553"/>
    </source>
</evidence>
<evidence type="ECO:0000256" key="6">
    <source>
        <dbReference type="ARBA" id="ARBA00022692"/>
    </source>
</evidence>
<dbReference type="RefSeq" id="WP_309796170.1">
    <property type="nucleotide sequence ID" value="NZ_JAVDPW010000006.1"/>
</dbReference>
<dbReference type="Gene3D" id="6.10.340.10">
    <property type="match status" value="1"/>
</dbReference>
<comment type="caution">
    <text evidence="14">The sequence shown here is derived from an EMBL/GenBank/DDBJ whole genome shotgun (WGS) entry which is preliminary data.</text>
</comment>
<keyword evidence="5" id="KW-0808">Transferase</keyword>
<keyword evidence="9" id="KW-0902">Two-component regulatory system</keyword>
<dbReference type="InterPro" id="IPR003661">
    <property type="entry name" value="HisK_dim/P_dom"/>
</dbReference>
<feature type="domain" description="Histidine kinase" evidence="12">
    <location>
        <begin position="245"/>
        <end position="458"/>
    </location>
</feature>
<dbReference type="InterPro" id="IPR004358">
    <property type="entry name" value="Sig_transdc_His_kin-like_C"/>
</dbReference>
<evidence type="ECO:0000256" key="10">
    <source>
        <dbReference type="ARBA" id="ARBA00023136"/>
    </source>
</evidence>
<dbReference type="Gene3D" id="3.30.565.10">
    <property type="entry name" value="Histidine kinase-like ATPase, C-terminal domain"/>
    <property type="match status" value="1"/>
</dbReference>
<proteinExistence type="predicted"/>
<dbReference type="CDD" id="cd06225">
    <property type="entry name" value="HAMP"/>
    <property type="match status" value="1"/>
</dbReference>
<feature type="domain" description="HAMP" evidence="13">
    <location>
        <begin position="184"/>
        <end position="237"/>
    </location>
</feature>
<dbReference type="PROSITE" id="PS50109">
    <property type="entry name" value="HIS_KIN"/>
    <property type="match status" value="1"/>
</dbReference>
<evidence type="ECO:0000313" key="15">
    <source>
        <dbReference type="Proteomes" id="UP001262410"/>
    </source>
</evidence>
<protein>
    <recommendedName>
        <fullName evidence="3">histidine kinase</fullName>
        <ecNumber evidence="3">2.7.13.3</ecNumber>
    </recommendedName>
</protein>
<dbReference type="EMBL" id="JAVDPW010000006">
    <property type="protein sequence ID" value="MDR6291186.1"/>
    <property type="molecule type" value="Genomic_DNA"/>
</dbReference>
<evidence type="ECO:0000313" key="14">
    <source>
        <dbReference type="EMBL" id="MDR6291186.1"/>
    </source>
</evidence>
<keyword evidence="10 11" id="KW-0472">Membrane</keyword>
<dbReference type="SUPFAM" id="SSF55874">
    <property type="entry name" value="ATPase domain of HSP90 chaperone/DNA topoisomerase II/histidine kinase"/>
    <property type="match status" value="1"/>
</dbReference>
<dbReference type="PANTHER" id="PTHR45436">
    <property type="entry name" value="SENSOR HISTIDINE KINASE YKOH"/>
    <property type="match status" value="1"/>
</dbReference>
<dbReference type="Gene3D" id="1.10.287.130">
    <property type="match status" value="1"/>
</dbReference>
<dbReference type="EC" id="2.7.13.3" evidence="3"/>
<evidence type="ECO:0000256" key="8">
    <source>
        <dbReference type="ARBA" id="ARBA00022989"/>
    </source>
</evidence>
<organism evidence="14 15">
    <name type="scientific">Inquilinus ginsengisoli</name>
    <dbReference type="NCBI Taxonomy" id="363840"/>
    <lineage>
        <taxon>Bacteria</taxon>
        <taxon>Pseudomonadati</taxon>
        <taxon>Pseudomonadota</taxon>
        <taxon>Alphaproteobacteria</taxon>
        <taxon>Rhodospirillales</taxon>
        <taxon>Rhodospirillaceae</taxon>
        <taxon>Inquilinus</taxon>
    </lineage>
</organism>
<dbReference type="Pfam" id="PF02518">
    <property type="entry name" value="HATPase_c"/>
    <property type="match status" value="1"/>
</dbReference>
<keyword evidence="8 11" id="KW-1133">Transmembrane helix</keyword>
<name>A0ABU1JRD8_9PROT</name>
<dbReference type="InterPro" id="IPR003594">
    <property type="entry name" value="HATPase_dom"/>
</dbReference>
<dbReference type="InterPro" id="IPR005467">
    <property type="entry name" value="His_kinase_dom"/>
</dbReference>
<dbReference type="SUPFAM" id="SSF47384">
    <property type="entry name" value="Homodimeric domain of signal transducing histidine kinase"/>
    <property type="match status" value="1"/>
</dbReference>
<keyword evidence="7 14" id="KW-0418">Kinase</keyword>
<dbReference type="Proteomes" id="UP001262410">
    <property type="component" value="Unassembled WGS sequence"/>
</dbReference>
<evidence type="ECO:0000256" key="9">
    <source>
        <dbReference type="ARBA" id="ARBA00023012"/>
    </source>
</evidence>
<comment type="catalytic activity">
    <reaction evidence="1">
        <text>ATP + protein L-histidine = ADP + protein N-phospho-L-histidine.</text>
        <dbReference type="EC" id="2.7.13.3"/>
    </reaction>
</comment>
<evidence type="ECO:0000256" key="11">
    <source>
        <dbReference type="SAM" id="Phobius"/>
    </source>
</evidence>
<dbReference type="PROSITE" id="PS50885">
    <property type="entry name" value="HAMP"/>
    <property type="match status" value="1"/>
</dbReference>
<dbReference type="InterPro" id="IPR036890">
    <property type="entry name" value="HATPase_C_sf"/>
</dbReference>
<keyword evidence="4" id="KW-0597">Phosphoprotein</keyword>
<evidence type="ECO:0000259" key="12">
    <source>
        <dbReference type="PROSITE" id="PS50109"/>
    </source>
</evidence>
<reference evidence="14 15" key="1">
    <citation type="submission" date="2023-07" db="EMBL/GenBank/DDBJ databases">
        <title>Sorghum-associated microbial communities from plants grown in Nebraska, USA.</title>
        <authorList>
            <person name="Schachtman D."/>
        </authorList>
    </citation>
    <scope>NUCLEOTIDE SEQUENCE [LARGE SCALE GENOMIC DNA]</scope>
    <source>
        <strain evidence="14 15">584</strain>
    </source>
</reference>